<dbReference type="GO" id="GO:0005975">
    <property type="term" value="P:carbohydrate metabolic process"/>
    <property type="evidence" value="ECO:0007669"/>
    <property type="project" value="InterPro"/>
</dbReference>
<dbReference type="GO" id="GO:0006046">
    <property type="term" value="P:N-acetylglucosamine catabolic process"/>
    <property type="evidence" value="ECO:0007669"/>
    <property type="project" value="TreeGrafter"/>
</dbReference>
<dbReference type="InterPro" id="IPR006148">
    <property type="entry name" value="Glc/Gal-6P_isomerase"/>
</dbReference>
<dbReference type="PANTHER" id="PTHR11280:SF6">
    <property type="entry name" value="GLUCOSAMINE-6-PHOSPHATE ISOMERASE NAGB"/>
    <property type="match status" value="1"/>
</dbReference>
<evidence type="ECO:0000313" key="4">
    <source>
        <dbReference type="Proteomes" id="UP000295064"/>
    </source>
</evidence>
<dbReference type="PANTHER" id="PTHR11280">
    <property type="entry name" value="GLUCOSAMINE-6-PHOSPHATE ISOMERASE"/>
    <property type="match status" value="1"/>
</dbReference>
<accession>A0A4R6LZ78</accession>
<gene>
    <name evidence="3" type="ORF">DFR79_104164</name>
</gene>
<name>A0A4R6LZ78_9FIRM</name>
<dbReference type="EMBL" id="SNWX01000004">
    <property type="protein sequence ID" value="TDO94198.1"/>
    <property type="molecule type" value="Genomic_DNA"/>
</dbReference>
<dbReference type="OrthoDB" id="9791139at2"/>
<evidence type="ECO:0000256" key="1">
    <source>
        <dbReference type="ARBA" id="ARBA00023277"/>
    </source>
</evidence>
<dbReference type="GO" id="GO:0019262">
    <property type="term" value="P:N-acetylneuraminate catabolic process"/>
    <property type="evidence" value="ECO:0007669"/>
    <property type="project" value="TreeGrafter"/>
</dbReference>
<evidence type="ECO:0000313" key="3">
    <source>
        <dbReference type="EMBL" id="TDO94198.1"/>
    </source>
</evidence>
<dbReference type="GO" id="GO:0042802">
    <property type="term" value="F:identical protein binding"/>
    <property type="evidence" value="ECO:0007669"/>
    <property type="project" value="TreeGrafter"/>
</dbReference>
<dbReference type="GO" id="GO:0005737">
    <property type="term" value="C:cytoplasm"/>
    <property type="evidence" value="ECO:0007669"/>
    <property type="project" value="TreeGrafter"/>
</dbReference>
<dbReference type="Proteomes" id="UP000295064">
    <property type="component" value="Unassembled WGS sequence"/>
</dbReference>
<dbReference type="Pfam" id="PF01182">
    <property type="entry name" value="Glucosamine_iso"/>
    <property type="match status" value="1"/>
</dbReference>
<protein>
    <submittedName>
        <fullName evidence="3">Glucosamine-6-phosphate deaminase</fullName>
    </submittedName>
</protein>
<dbReference type="InterPro" id="IPR037171">
    <property type="entry name" value="NagB/RpiA_transferase-like"/>
</dbReference>
<dbReference type="Gene3D" id="3.40.50.1360">
    <property type="match status" value="1"/>
</dbReference>
<dbReference type="RefSeq" id="WP_133514311.1">
    <property type="nucleotide sequence ID" value="NZ_SNWX01000004.1"/>
</dbReference>
<dbReference type="CDD" id="cd01399">
    <property type="entry name" value="GlcN6P_deaminase"/>
    <property type="match status" value="1"/>
</dbReference>
<dbReference type="InterPro" id="IPR004547">
    <property type="entry name" value="Glucosamine6P_isomerase"/>
</dbReference>
<comment type="caution">
    <text evidence="3">The sequence shown here is derived from an EMBL/GenBank/DDBJ whole genome shotgun (WGS) entry which is preliminary data.</text>
</comment>
<evidence type="ECO:0000259" key="2">
    <source>
        <dbReference type="Pfam" id="PF01182"/>
    </source>
</evidence>
<reference evidence="3 4" key="1">
    <citation type="submission" date="2019-03" db="EMBL/GenBank/DDBJ databases">
        <title>Subsurface microbial communities from deep shales in Ohio and West Virginia, USA.</title>
        <authorList>
            <person name="Wrighton K."/>
        </authorList>
    </citation>
    <scope>NUCLEOTIDE SEQUENCE [LARGE SCALE GENOMIC DNA]</scope>
    <source>
        <strain evidence="3 4">MA284_T2</strain>
    </source>
</reference>
<dbReference type="SUPFAM" id="SSF100950">
    <property type="entry name" value="NagB/RpiA/CoA transferase-like"/>
    <property type="match status" value="1"/>
</dbReference>
<feature type="domain" description="Glucosamine/galactosamine-6-phosphate isomerase" evidence="2">
    <location>
        <begin position="8"/>
        <end position="231"/>
    </location>
</feature>
<dbReference type="AlphaFoldDB" id="A0A4R6LZ78"/>
<dbReference type="GO" id="GO:0006043">
    <property type="term" value="P:glucosamine catabolic process"/>
    <property type="evidence" value="ECO:0007669"/>
    <property type="project" value="TreeGrafter"/>
</dbReference>
<keyword evidence="1" id="KW-0119">Carbohydrate metabolism</keyword>
<organism evidence="3 4">
    <name type="scientific">Halanaerobium saccharolyticum</name>
    <dbReference type="NCBI Taxonomy" id="43595"/>
    <lineage>
        <taxon>Bacteria</taxon>
        <taxon>Bacillati</taxon>
        <taxon>Bacillota</taxon>
        <taxon>Clostridia</taxon>
        <taxon>Halanaerobiales</taxon>
        <taxon>Halanaerobiaceae</taxon>
        <taxon>Halanaerobium</taxon>
    </lineage>
</organism>
<dbReference type="GO" id="GO:0004342">
    <property type="term" value="F:glucosamine-6-phosphate deaminase activity"/>
    <property type="evidence" value="ECO:0007669"/>
    <property type="project" value="InterPro"/>
</dbReference>
<proteinExistence type="predicted"/>
<sequence length="245" mass="27737">MKINVYQDKKTTSKYAAERAREILIESIEKDGEAVFIIATGNSQLDFLAALVEFDDIDWSKTKLYHLDEYVGIDETHKASFRKYIKENFISKVGELKEINLIDGMNDPEKECQRLNQKIKEEDKIQAAFVGIGENGHLAFNEPPADFEEEAPFIIIELDDVSRKQQVKEGWFETIADVPKNAITMTVKQIMKSENIICTVPGSRKAEAVKNCLGDDKISVDCPSSILKEHKSTDVFLDEDSAELL</sequence>